<protein>
    <submittedName>
        <fullName evidence="1">Uncharacterized protein</fullName>
    </submittedName>
</protein>
<comment type="caution">
    <text evidence="1">The sequence shown here is derived from an EMBL/GenBank/DDBJ whole genome shotgun (WGS) entry which is preliminary data.</text>
</comment>
<accession>A0A1F6MDL6</accession>
<reference evidence="1 2" key="1">
    <citation type="journal article" date="2016" name="Nat. Commun.">
        <title>Thousands of microbial genomes shed light on interconnected biogeochemical processes in an aquifer system.</title>
        <authorList>
            <person name="Anantharaman K."/>
            <person name="Brown C.T."/>
            <person name="Hug L.A."/>
            <person name="Sharon I."/>
            <person name="Castelle C.J."/>
            <person name="Probst A.J."/>
            <person name="Thomas B.C."/>
            <person name="Singh A."/>
            <person name="Wilkins M.J."/>
            <person name="Karaoz U."/>
            <person name="Brodie E.L."/>
            <person name="Williams K.H."/>
            <person name="Hubbard S.S."/>
            <person name="Banfield J.F."/>
        </authorList>
    </citation>
    <scope>NUCLEOTIDE SEQUENCE [LARGE SCALE GENOMIC DNA]</scope>
</reference>
<dbReference type="EMBL" id="MFPU01000024">
    <property type="protein sequence ID" value="OGH69752.1"/>
    <property type="molecule type" value="Genomic_DNA"/>
</dbReference>
<sequence length="121" mass="14148">MAMRKNARALREMCRRWRYDGSNYCDFFNILQLLFIIKPESKKELHEQFGLEPSKAASWHFDQHLPIEKTQRIIVALAETAAEKLLKTLRETSDITATIKTLAQKPTLSIIVSDIRKVRKF</sequence>
<dbReference type="Proteomes" id="UP000177953">
    <property type="component" value="Unassembled WGS sequence"/>
</dbReference>
<evidence type="ECO:0000313" key="2">
    <source>
        <dbReference type="Proteomes" id="UP000177953"/>
    </source>
</evidence>
<gene>
    <name evidence="1" type="ORF">A2754_01715</name>
</gene>
<proteinExistence type="predicted"/>
<dbReference type="AlphaFoldDB" id="A0A1F6MDL6"/>
<organism evidence="1 2">
    <name type="scientific">Candidatus Magasanikbacteria bacterium RIFCSPHIGHO2_01_FULL_47_8</name>
    <dbReference type="NCBI Taxonomy" id="1798673"/>
    <lineage>
        <taxon>Bacteria</taxon>
        <taxon>Candidatus Magasanikiibacteriota</taxon>
    </lineage>
</organism>
<name>A0A1F6MDL6_9BACT</name>
<evidence type="ECO:0000313" key="1">
    <source>
        <dbReference type="EMBL" id="OGH69752.1"/>
    </source>
</evidence>